<reference evidence="2" key="1">
    <citation type="submission" date="2021-06" db="EMBL/GenBank/DDBJ databases">
        <title>Propagation of a rapidly emergent carbapenem-resistant Acinetobacter baumannii lineage by various extra-hospital transmission networks.</title>
        <authorList>
            <person name="Calix J."/>
        </authorList>
    </citation>
    <scope>NUCLEOTIDE SEQUENCE</scope>
    <source>
        <strain evidence="2">WU_MDCI_Aw63</strain>
    </source>
</reference>
<dbReference type="Proteomes" id="UP001208534">
    <property type="component" value="Unassembled WGS sequence"/>
</dbReference>
<organism evidence="2 3">
    <name type="scientific">Acinetobacter junii</name>
    <dbReference type="NCBI Taxonomy" id="40215"/>
    <lineage>
        <taxon>Bacteria</taxon>
        <taxon>Pseudomonadati</taxon>
        <taxon>Pseudomonadota</taxon>
        <taxon>Gammaproteobacteria</taxon>
        <taxon>Moraxellales</taxon>
        <taxon>Moraxellaceae</taxon>
        <taxon>Acinetobacter</taxon>
    </lineage>
</organism>
<dbReference type="EMBL" id="JAHPRE010000031">
    <property type="protein sequence ID" value="MCU4397060.1"/>
    <property type="molecule type" value="Genomic_DNA"/>
</dbReference>
<protein>
    <submittedName>
        <fullName evidence="2">DUF2460 domain-containing protein</fullName>
    </submittedName>
</protein>
<accession>A0AAW5RCB9</accession>
<dbReference type="RefSeq" id="WP_262578940.1">
    <property type="nucleotide sequence ID" value="NZ_JAHPRE010000031.1"/>
</dbReference>
<comment type="caution">
    <text evidence="2">The sequence shown here is derived from an EMBL/GenBank/DDBJ whole genome shotgun (WGS) entry which is preliminary data.</text>
</comment>
<dbReference type="InterPro" id="IPR011740">
    <property type="entry name" value="DUF2460"/>
</dbReference>
<evidence type="ECO:0000259" key="1">
    <source>
        <dbReference type="Pfam" id="PF09343"/>
    </source>
</evidence>
<feature type="domain" description="DUF2460" evidence="1">
    <location>
        <begin position="4"/>
        <end position="113"/>
    </location>
</feature>
<dbReference type="Pfam" id="PF09343">
    <property type="entry name" value="DUF2460"/>
    <property type="match status" value="1"/>
</dbReference>
<proteinExistence type="predicted"/>
<sequence>MSNVLFPELPGLEWDLTKTPMFNTKIMQSVNGRELRASYQAVPKYQISMSFAFLRESKGRNELQQLEGFFLERRGSFDSFLFKMPEDYQFECVFVGDGLTTTFQLYKNFHTLETPVSHTKAEKTKNADPYFWNKDGSKPFWGAVYSPNIWNEGDDLVWSINQESTMWYESETYLMWSDYKYTISSNGLLMLNKPLNEGEMMSVSGTYYYRCRFADDEQQYTNFMSKLWKAGKVEMVGSLGNKV</sequence>
<evidence type="ECO:0000313" key="2">
    <source>
        <dbReference type="EMBL" id="MCU4397060.1"/>
    </source>
</evidence>
<name>A0AAW5RCB9_ACIJU</name>
<gene>
    <name evidence="2" type="ORF">KTH64_08840</name>
</gene>
<dbReference type="AlphaFoldDB" id="A0AAW5RCB9"/>
<evidence type="ECO:0000313" key="3">
    <source>
        <dbReference type="Proteomes" id="UP001208534"/>
    </source>
</evidence>